<comment type="caution">
    <text evidence="1">The sequence shown here is derived from an EMBL/GenBank/DDBJ whole genome shotgun (WGS) entry which is preliminary data.</text>
</comment>
<organism evidence="1 2">
    <name type="scientific">Tannerella sp. oral taxon BU063 isolate Cell 6/7/9</name>
    <dbReference type="NCBI Taxonomy" id="1411021"/>
    <lineage>
        <taxon>Bacteria</taxon>
        <taxon>Pseudomonadati</taxon>
        <taxon>Bacteroidota</taxon>
        <taxon>Bacteroidia</taxon>
        <taxon>Bacteroidales</taxon>
        <taxon>Tannerellaceae</taxon>
        <taxon>Tannerella</taxon>
    </lineage>
</organism>
<name>W2CTY4_9BACT</name>
<dbReference type="SUPFAM" id="SSF50249">
    <property type="entry name" value="Nucleic acid-binding proteins"/>
    <property type="match status" value="1"/>
</dbReference>
<evidence type="ECO:0000313" key="2">
    <source>
        <dbReference type="Proteomes" id="UP000018874"/>
    </source>
</evidence>
<dbReference type="AlphaFoldDB" id="W2CTY4"/>
<dbReference type="InterPro" id="IPR012340">
    <property type="entry name" value="NA-bd_OB-fold"/>
</dbReference>
<protein>
    <recommendedName>
        <fullName evidence="3">S1 motif domain-containing protein</fullName>
    </recommendedName>
</protein>
<evidence type="ECO:0000313" key="1">
    <source>
        <dbReference type="EMBL" id="ETK10523.1"/>
    </source>
</evidence>
<reference evidence="1 2" key="1">
    <citation type="submission" date="2013-11" db="EMBL/GenBank/DDBJ databases">
        <title>Single cell genomics of uncultured Tannerella BU063 (oral taxon 286).</title>
        <authorList>
            <person name="Beall C.J."/>
            <person name="Campbell A.G."/>
            <person name="Griffen A.L."/>
            <person name="Podar M."/>
            <person name="Leys E.J."/>
        </authorList>
    </citation>
    <scope>NUCLEOTIDE SEQUENCE [LARGE SCALE GENOMIC DNA]</scope>
    <source>
        <strain evidence="1">Cell 6/7/9</strain>
    </source>
</reference>
<dbReference type="EMBL" id="AYYD01000694">
    <property type="protein sequence ID" value="ETK10523.1"/>
    <property type="molecule type" value="Genomic_DNA"/>
</dbReference>
<keyword evidence="2" id="KW-1185">Reference proteome</keyword>
<dbReference type="Proteomes" id="UP000018874">
    <property type="component" value="Unassembled WGS sequence"/>
</dbReference>
<gene>
    <name evidence="1" type="ORF">T231_04415</name>
</gene>
<accession>W2CTY4</accession>
<evidence type="ECO:0008006" key="3">
    <source>
        <dbReference type="Google" id="ProtNLM"/>
    </source>
</evidence>
<dbReference type="Gene3D" id="2.40.50.140">
    <property type="entry name" value="Nucleic acid-binding proteins"/>
    <property type="match status" value="1"/>
</dbReference>
<proteinExistence type="predicted"/>
<sequence>MITTMNQQQIYEPKWCYDYWADIERVYPIGSTITCKVTSIKPNYAFFKTKEGLTCFLGKDKISSPWRITNLTQVLSSDIEYECSVSGYNFEKRGLVIALNLNH</sequence>